<gene>
    <name evidence="2" type="ORF">MCUN1_002309</name>
</gene>
<sequence>MGASASKVDKGADSVVSEQLDITRSMLNKLEDIPATDVPAPGPERQGELDSTIHQKIRAELAKLRKQEADVQKQIELALEKENIERAGKPWFGKDKGQSSVLLEQELNALRSKIGKYSQLPSISSFAGLQEARDAVVKCYRDQPTRTLDCWKEVEEFKKASAAAEKELMAKWT</sequence>
<dbReference type="Proteomes" id="UP001219933">
    <property type="component" value="Chromosome 3"/>
</dbReference>
<name>A0AAF0ERT9_9BASI</name>
<evidence type="ECO:0000256" key="1">
    <source>
        <dbReference type="SAM" id="Coils"/>
    </source>
</evidence>
<reference evidence="2" key="1">
    <citation type="submission" date="2023-03" db="EMBL/GenBank/DDBJ databases">
        <title>Mating type loci evolution in Malassezia.</title>
        <authorList>
            <person name="Coelho M.A."/>
        </authorList>
    </citation>
    <scope>NUCLEOTIDE SEQUENCE</scope>
    <source>
        <strain evidence="2">CBS 11721</strain>
    </source>
</reference>
<evidence type="ECO:0008006" key="4">
    <source>
        <dbReference type="Google" id="ProtNLM"/>
    </source>
</evidence>
<organism evidence="2 3">
    <name type="scientific">Malassezia cuniculi</name>
    <dbReference type="NCBI Taxonomy" id="948313"/>
    <lineage>
        <taxon>Eukaryota</taxon>
        <taxon>Fungi</taxon>
        <taxon>Dikarya</taxon>
        <taxon>Basidiomycota</taxon>
        <taxon>Ustilaginomycotina</taxon>
        <taxon>Malasseziomycetes</taxon>
        <taxon>Malasseziales</taxon>
        <taxon>Malasseziaceae</taxon>
        <taxon>Malassezia</taxon>
    </lineage>
</organism>
<feature type="coiled-coil region" evidence="1">
    <location>
        <begin position="54"/>
        <end position="81"/>
    </location>
</feature>
<dbReference type="InterPro" id="IPR012471">
    <property type="entry name" value="DUF1690"/>
</dbReference>
<dbReference type="AlphaFoldDB" id="A0AAF0ERT9"/>
<evidence type="ECO:0000313" key="2">
    <source>
        <dbReference type="EMBL" id="WFD35455.1"/>
    </source>
</evidence>
<dbReference type="Pfam" id="PF07956">
    <property type="entry name" value="DUF1690"/>
    <property type="match status" value="1"/>
</dbReference>
<evidence type="ECO:0000313" key="3">
    <source>
        <dbReference type="Proteomes" id="UP001219933"/>
    </source>
</evidence>
<dbReference type="EMBL" id="CP119879">
    <property type="protein sequence ID" value="WFD35455.1"/>
    <property type="molecule type" value="Genomic_DNA"/>
</dbReference>
<protein>
    <recommendedName>
        <fullName evidence="4">MICOS complex subunit mic19</fullName>
    </recommendedName>
</protein>
<keyword evidence="1" id="KW-0175">Coiled coil</keyword>
<accession>A0AAF0ERT9</accession>
<keyword evidence="3" id="KW-1185">Reference proteome</keyword>
<proteinExistence type="predicted"/>